<sequence length="141" mass="15910">MKFILPTLLTATLAVAAPTNNTLVKRDFQGSVNWFKRWDCQNECVEIGMCLSSQTGRGTDDSRDPWIGWDSGCWDKPDGINSVAVSVDNGHQFKGISKTCEQWKKDDFVADSWHLDTQNGYGDGNCNTFKHDKIKAVIYNW</sequence>
<evidence type="ECO:0000313" key="2">
    <source>
        <dbReference type="Proteomes" id="UP001281147"/>
    </source>
</evidence>
<dbReference type="EMBL" id="JAUTXU010000339">
    <property type="protein sequence ID" value="KAK3684543.1"/>
    <property type="molecule type" value="Genomic_DNA"/>
</dbReference>
<dbReference type="Proteomes" id="UP001281147">
    <property type="component" value="Unassembled WGS sequence"/>
</dbReference>
<name>A0ACC3MDX9_9PEZI</name>
<gene>
    <name evidence="1" type="ORF">LTR37_020185</name>
</gene>
<organism evidence="1 2">
    <name type="scientific">Vermiconidia calcicola</name>
    <dbReference type="NCBI Taxonomy" id="1690605"/>
    <lineage>
        <taxon>Eukaryota</taxon>
        <taxon>Fungi</taxon>
        <taxon>Dikarya</taxon>
        <taxon>Ascomycota</taxon>
        <taxon>Pezizomycotina</taxon>
        <taxon>Dothideomycetes</taxon>
        <taxon>Dothideomycetidae</taxon>
        <taxon>Mycosphaerellales</taxon>
        <taxon>Extremaceae</taxon>
        <taxon>Vermiconidia</taxon>
    </lineage>
</organism>
<keyword evidence="2" id="KW-1185">Reference proteome</keyword>
<proteinExistence type="predicted"/>
<comment type="caution">
    <text evidence="1">The sequence shown here is derived from an EMBL/GenBank/DDBJ whole genome shotgun (WGS) entry which is preliminary data.</text>
</comment>
<accession>A0ACC3MDX9</accession>
<protein>
    <submittedName>
        <fullName evidence="1">Uncharacterized protein</fullName>
    </submittedName>
</protein>
<reference evidence="1" key="1">
    <citation type="submission" date="2023-07" db="EMBL/GenBank/DDBJ databases">
        <title>Black Yeasts Isolated from many extreme environments.</title>
        <authorList>
            <person name="Coleine C."/>
            <person name="Stajich J.E."/>
            <person name="Selbmann L."/>
        </authorList>
    </citation>
    <scope>NUCLEOTIDE SEQUENCE</scope>
    <source>
        <strain evidence="1">CCFEE 5714</strain>
    </source>
</reference>
<evidence type="ECO:0000313" key="1">
    <source>
        <dbReference type="EMBL" id="KAK3684543.1"/>
    </source>
</evidence>